<dbReference type="Gene3D" id="3.40.720.10">
    <property type="entry name" value="Alkaline Phosphatase, subunit A"/>
    <property type="match status" value="1"/>
</dbReference>
<dbReference type="InterPro" id="IPR017850">
    <property type="entry name" value="Alkaline_phosphatase_core_sf"/>
</dbReference>
<feature type="transmembrane region" description="Helical" evidence="9">
    <location>
        <begin position="176"/>
        <end position="194"/>
    </location>
</feature>
<dbReference type="GO" id="GO:0046872">
    <property type="term" value="F:metal ion binding"/>
    <property type="evidence" value="ECO:0007669"/>
    <property type="project" value="UniProtKB-KW"/>
</dbReference>
<dbReference type="EMBL" id="SMGJ01000002">
    <property type="protein sequence ID" value="TCK70416.1"/>
    <property type="molecule type" value="Genomic_DNA"/>
</dbReference>
<dbReference type="CDD" id="cd16015">
    <property type="entry name" value="LTA_synthase"/>
    <property type="match status" value="1"/>
</dbReference>
<comment type="subcellular location">
    <subcellularLocation>
        <location evidence="1">Cell membrane</location>
        <topology evidence="1">Multi-pass membrane protein</topology>
    </subcellularLocation>
</comment>
<keyword evidence="7" id="KW-0479">Metal-binding</keyword>
<feature type="binding site" evidence="8">
    <location>
        <position position="507"/>
    </location>
    <ligand>
        <name>Mn(2+)</name>
        <dbReference type="ChEBI" id="CHEBI:29035"/>
    </ligand>
</feature>
<evidence type="ECO:0000313" key="12">
    <source>
        <dbReference type="Proteomes" id="UP000295496"/>
    </source>
</evidence>
<feature type="domain" description="Sulfatase N-terminal" evidence="10">
    <location>
        <begin position="287"/>
        <end position="557"/>
    </location>
</feature>
<dbReference type="PIRSF" id="PIRSF005091">
    <property type="entry name" value="Mmb_sulf_HI1246"/>
    <property type="match status" value="1"/>
</dbReference>
<dbReference type="PANTHER" id="PTHR47371">
    <property type="entry name" value="LIPOTEICHOIC ACID SYNTHASE"/>
    <property type="match status" value="1"/>
</dbReference>
<comment type="caution">
    <text evidence="11">The sequence shown here is derived from an EMBL/GenBank/DDBJ whole genome shotgun (WGS) entry which is preliminary data.</text>
</comment>
<accession>A0A4R1KY41</accession>
<dbReference type="SUPFAM" id="SSF53649">
    <property type="entry name" value="Alkaline phosphatase-like"/>
    <property type="match status" value="1"/>
</dbReference>
<dbReference type="Proteomes" id="UP000295496">
    <property type="component" value="Unassembled WGS sequence"/>
</dbReference>
<feature type="binding site" evidence="7">
    <location>
        <position position="452"/>
    </location>
    <ligand>
        <name>substrate</name>
    </ligand>
</feature>
<keyword evidence="4 9" id="KW-1133">Transmembrane helix</keyword>
<dbReference type="AlphaFoldDB" id="A0A4R1KY41"/>
<dbReference type="PANTHER" id="PTHR47371:SF3">
    <property type="entry name" value="PHOSPHOGLYCEROL TRANSFERASE I"/>
    <property type="match status" value="1"/>
</dbReference>
<evidence type="ECO:0000256" key="4">
    <source>
        <dbReference type="ARBA" id="ARBA00022989"/>
    </source>
</evidence>
<keyword evidence="12" id="KW-1185">Reference proteome</keyword>
<name>A0A4R1KY41_9PAST</name>
<dbReference type="Gene3D" id="3.30.1120.80">
    <property type="match status" value="1"/>
</dbReference>
<evidence type="ECO:0000256" key="1">
    <source>
        <dbReference type="ARBA" id="ARBA00004651"/>
    </source>
</evidence>
<reference evidence="11 12" key="1">
    <citation type="submission" date="2019-03" db="EMBL/GenBank/DDBJ databases">
        <title>Genomic Encyclopedia of Type Strains, Phase IV (KMG-IV): sequencing the most valuable type-strain genomes for metagenomic binning, comparative biology and taxonomic classification.</title>
        <authorList>
            <person name="Goeker M."/>
        </authorList>
    </citation>
    <scope>NUCLEOTIDE SEQUENCE [LARGE SCALE GENOMIC DNA]</scope>
    <source>
        <strain evidence="11 12">DSM 10053</strain>
    </source>
</reference>
<evidence type="ECO:0000256" key="9">
    <source>
        <dbReference type="SAM" id="Phobius"/>
    </source>
</evidence>
<evidence type="ECO:0000256" key="8">
    <source>
        <dbReference type="PIRSR" id="PIRSR005091-3"/>
    </source>
</evidence>
<protein>
    <submittedName>
        <fullName evidence="11">Phosphoglycerol transferase MdoB-like AlkP superfamily enzyme</fullName>
    </submittedName>
</protein>
<evidence type="ECO:0000256" key="7">
    <source>
        <dbReference type="PIRSR" id="PIRSR005091-2"/>
    </source>
</evidence>
<evidence type="ECO:0000256" key="2">
    <source>
        <dbReference type="ARBA" id="ARBA00022475"/>
    </source>
</evidence>
<keyword evidence="3 9" id="KW-0812">Transmembrane</keyword>
<evidence type="ECO:0000256" key="3">
    <source>
        <dbReference type="ARBA" id="ARBA00022692"/>
    </source>
</evidence>
<dbReference type="RefSeq" id="WP_132300570.1">
    <property type="nucleotide sequence ID" value="NZ_CP170642.1"/>
</dbReference>
<feature type="binding site" evidence="8">
    <location>
        <position position="295"/>
    </location>
    <ligand>
        <name>Mn(2+)</name>
        <dbReference type="ChEBI" id="CHEBI:29035"/>
    </ligand>
</feature>
<keyword evidence="11" id="KW-0808">Transferase</keyword>
<evidence type="ECO:0000256" key="5">
    <source>
        <dbReference type="ARBA" id="ARBA00023136"/>
    </source>
</evidence>
<sequence>MFKRLAGPTYPLFIFFIVNLVLLSLSRFALSVWQSERIGEFNNWIQLFLNGIRIDISALCWLFTPLIILSILFTGKNKLGQCVQNVIKTGLVIESTFLLFMEFATPAFINTYDLRPNRLFVEYLVNPKEIFTMLWNGHLAALISAPILTALCAFLCWKLANKVFKNIAYPKWHNNLITRPLVFLLLGTMTFLGARSSLEHRGINPAMVAFSPDPLVNSLVLSSGYSLLFAIQQMKDEGNAAEIYGKMSLEEVINILKAVRNRPTTDYISTGLPTLTQNQATYQGKLKNLVIILEESLGAQFIGTLGGKPLSPKIDELAKQGWLFENMYATGTRSVRGIEAVTAGFTPTPARSVVKLPGSQQDFFTVAELLSKQGYHTSFIYGGEKHFDNMASFFYGNGFQQIIDEKDYPNPHFTATWGVSDEDLFTKAHDTFTQLHQQGKPFFSLVFTSSNHDPFEFPAGKIELYEQPQETRNNAAKYADFATGYFFDLAKKAEYWNDTIFLIIADHDSRVGGASLVPVQHFHIPALILGKNIEPKRDPRLVSQIDMPTTLLSLIGVNGNYPMLGYDLTKPEDPNRALMQYDKTFGYMRKIDNQLQTVILQQGKPAESYVYSEQSKTLTAVDGNDQMKKQALAYSLWGSYAYKLHLYQLGDNKKP</sequence>
<feature type="active site" evidence="6">
    <location>
        <position position="334"/>
    </location>
</feature>
<evidence type="ECO:0000256" key="6">
    <source>
        <dbReference type="PIRSR" id="PIRSR005091-1"/>
    </source>
</evidence>
<evidence type="ECO:0000259" key="10">
    <source>
        <dbReference type="Pfam" id="PF00884"/>
    </source>
</evidence>
<dbReference type="GO" id="GO:0016740">
    <property type="term" value="F:transferase activity"/>
    <property type="evidence" value="ECO:0007669"/>
    <property type="project" value="UniProtKB-KW"/>
</dbReference>
<keyword evidence="5 9" id="KW-0472">Membrane</keyword>
<dbReference type="GO" id="GO:0005886">
    <property type="term" value="C:plasma membrane"/>
    <property type="evidence" value="ECO:0007669"/>
    <property type="project" value="UniProtKB-SubCell"/>
</dbReference>
<keyword evidence="2" id="KW-1003">Cell membrane</keyword>
<dbReference type="InterPro" id="IPR050448">
    <property type="entry name" value="OpgB/LTA_synthase_biosynth"/>
</dbReference>
<gene>
    <name evidence="11" type="ORF">EV692_0688</name>
</gene>
<proteinExistence type="predicted"/>
<feature type="transmembrane region" description="Helical" evidence="9">
    <location>
        <begin position="54"/>
        <end position="74"/>
    </location>
</feature>
<organism evidence="11 12">
    <name type="scientific">Lonepinella koalarum</name>
    <dbReference type="NCBI Taxonomy" id="53417"/>
    <lineage>
        <taxon>Bacteria</taxon>
        <taxon>Pseudomonadati</taxon>
        <taxon>Pseudomonadota</taxon>
        <taxon>Gammaproteobacteria</taxon>
        <taxon>Pasteurellales</taxon>
        <taxon>Pasteurellaceae</taxon>
        <taxon>Lonepinella</taxon>
    </lineage>
</organism>
<keyword evidence="7" id="KW-0464">Manganese</keyword>
<dbReference type="InterPro" id="IPR000917">
    <property type="entry name" value="Sulfatase_N"/>
</dbReference>
<feature type="binding site" evidence="8">
    <location>
        <position position="506"/>
    </location>
    <ligand>
        <name>Mn(2+)</name>
        <dbReference type="ChEBI" id="CHEBI:29035"/>
    </ligand>
</feature>
<feature type="transmembrane region" description="Helical" evidence="9">
    <location>
        <begin position="133"/>
        <end position="156"/>
    </location>
</feature>
<dbReference type="Pfam" id="PF00884">
    <property type="entry name" value="Sulfatase"/>
    <property type="match status" value="1"/>
</dbReference>
<feature type="transmembrane region" description="Helical" evidence="9">
    <location>
        <begin position="12"/>
        <end position="34"/>
    </location>
</feature>
<dbReference type="InterPro" id="IPR012160">
    <property type="entry name" value="LtaS-like"/>
</dbReference>
<evidence type="ECO:0000313" key="11">
    <source>
        <dbReference type="EMBL" id="TCK70416.1"/>
    </source>
</evidence>
<feature type="transmembrane region" description="Helical" evidence="9">
    <location>
        <begin position="86"/>
        <end position="109"/>
    </location>
</feature>